<reference evidence="6 7" key="1">
    <citation type="submission" date="2018-11" db="EMBL/GenBank/DDBJ databases">
        <title>Genomic Encyclopedia of Type Strains, Phase IV (KMG-IV): sequencing the most valuable type-strain genomes for metagenomic binning, comparative biology and taxonomic classification.</title>
        <authorList>
            <person name="Goeker M."/>
        </authorList>
    </citation>
    <scope>NUCLEOTIDE SEQUENCE [LARGE SCALE GENOMIC DNA]</scope>
    <source>
        <strain evidence="6 7">DSM 5900</strain>
    </source>
</reference>
<dbReference type="Pfam" id="PF02646">
    <property type="entry name" value="RmuC"/>
    <property type="match status" value="1"/>
</dbReference>
<dbReference type="InterPro" id="IPR003798">
    <property type="entry name" value="DNA_recombination_RmuC"/>
</dbReference>
<dbReference type="PANTHER" id="PTHR30563:SF0">
    <property type="entry name" value="DNA RECOMBINATION PROTEIN RMUC"/>
    <property type="match status" value="1"/>
</dbReference>
<keyword evidence="7" id="KW-1185">Reference proteome</keyword>
<evidence type="ECO:0000313" key="6">
    <source>
        <dbReference type="EMBL" id="ROP90699.1"/>
    </source>
</evidence>
<comment type="similarity">
    <text evidence="2">Belongs to the RmuC family.</text>
</comment>
<comment type="caution">
    <text evidence="6">The sequence shown here is derived from an EMBL/GenBank/DDBJ whole genome shotgun (WGS) entry which is preliminary data.</text>
</comment>
<dbReference type="PANTHER" id="PTHR30563">
    <property type="entry name" value="DNA RECOMBINATION PROTEIN RMUC"/>
    <property type="match status" value="1"/>
</dbReference>
<proteinExistence type="inferred from homology"/>
<dbReference type="Proteomes" id="UP000278222">
    <property type="component" value="Unassembled WGS sequence"/>
</dbReference>
<name>A0A3N1LIM5_9PROT</name>
<gene>
    <name evidence="6" type="ORF">EDC65_2555</name>
</gene>
<sequence length="380" mass="40768">MNPIIVAALVVAAAAVIVAVLLMRRGGGAADELREMSDRLADSQAALAGRLAQMAEQATAAQAATAERLAAQERHIAEAVEQRLARLGQSVGQTLERNAQAAAVTLGDLTARLAVIDAAQTKITELSTQVVQLQDILSNKQARGAFGEVQLEALVSGILPPSAYAFQAPLGDGRRVDCLLHLPNPPGSIAIDAKFPLESWHALRQAKDDAARLVASRAFAAAILLHVRAIADKYIVPGQTAESALMFIPAEAVYAELHANFPEVVEKSYLSRVWIVSPTTLMATLNTVRAVLKDVRMREQAGLVQKEVRLLIDDVGRLDDRVGRLQRHFDQTSEDVRQIRISTDKVTKRGERIGELEVEDAATIALRAVPPTAPAALPPA</sequence>
<dbReference type="GO" id="GO:0006310">
    <property type="term" value="P:DNA recombination"/>
    <property type="evidence" value="ECO:0007669"/>
    <property type="project" value="UniProtKB-KW"/>
</dbReference>
<evidence type="ECO:0000256" key="5">
    <source>
        <dbReference type="ARBA" id="ARBA00023172"/>
    </source>
</evidence>
<accession>A0A3N1LIM5</accession>
<comment type="function">
    <text evidence="1">Involved in DNA recombination.</text>
</comment>
<evidence type="ECO:0000256" key="1">
    <source>
        <dbReference type="ARBA" id="ARBA00003416"/>
    </source>
</evidence>
<keyword evidence="5" id="KW-0233">DNA recombination</keyword>
<dbReference type="EMBL" id="RJKX01000014">
    <property type="protein sequence ID" value="ROP90699.1"/>
    <property type="molecule type" value="Genomic_DNA"/>
</dbReference>
<evidence type="ECO:0000256" key="2">
    <source>
        <dbReference type="ARBA" id="ARBA00009840"/>
    </source>
</evidence>
<organism evidence="6 7">
    <name type="scientific">Stella humosa</name>
    <dbReference type="NCBI Taxonomy" id="94"/>
    <lineage>
        <taxon>Bacteria</taxon>
        <taxon>Pseudomonadati</taxon>
        <taxon>Pseudomonadota</taxon>
        <taxon>Alphaproteobacteria</taxon>
        <taxon>Rhodospirillales</taxon>
        <taxon>Stellaceae</taxon>
        <taxon>Stella</taxon>
    </lineage>
</organism>
<keyword evidence="4" id="KW-0175">Coiled coil</keyword>
<evidence type="ECO:0000256" key="4">
    <source>
        <dbReference type="ARBA" id="ARBA00023054"/>
    </source>
</evidence>
<dbReference type="AlphaFoldDB" id="A0A3N1LIM5"/>
<protein>
    <recommendedName>
        <fullName evidence="3">DNA recombination protein RmuC homolog</fullName>
    </recommendedName>
</protein>
<evidence type="ECO:0000313" key="7">
    <source>
        <dbReference type="Proteomes" id="UP000278222"/>
    </source>
</evidence>
<evidence type="ECO:0000256" key="3">
    <source>
        <dbReference type="ARBA" id="ARBA00021840"/>
    </source>
</evidence>